<feature type="region of interest" description="Disordered" evidence="1">
    <location>
        <begin position="33"/>
        <end position="74"/>
    </location>
</feature>
<reference evidence="3" key="2">
    <citation type="journal article" date="2018" name="Plant J.">
        <title>The Sorghum bicolor reference genome: improved assembly, gene annotations, a transcriptome atlas, and signatures of genome organization.</title>
        <authorList>
            <person name="McCormick R.F."/>
            <person name="Truong S.K."/>
            <person name="Sreedasyam A."/>
            <person name="Jenkins J."/>
            <person name="Shu S."/>
            <person name="Sims D."/>
            <person name="Kennedy M."/>
            <person name="Amirebrahimi M."/>
            <person name="Weers B.D."/>
            <person name="McKinley B."/>
            <person name="Mattison A."/>
            <person name="Morishige D.T."/>
            <person name="Grimwood J."/>
            <person name="Schmutz J."/>
            <person name="Mullet J.E."/>
        </authorList>
    </citation>
    <scope>NUCLEOTIDE SEQUENCE [LARGE SCALE GENOMIC DNA]</scope>
    <source>
        <strain evidence="3">cv. BTx623</strain>
    </source>
</reference>
<dbReference type="EMBL" id="CM000761">
    <property type="protein sequence ID" value="KXG34370.1"/>
    <property type="molecule type" value="Genomic_DNA"/>
</dbReference>
<gene>
    <name evidence="2" type="ORF">SORBI_3002G029200</name>
</gene>
<dbReference type="InParanoid" id="A0A1B6Q8Y9"/>
<feature type="compositionally biased region" description="Low complexity" evidence="1">
    <location>
        <begin position="36"/>
        <end position="60"/>
    </location>
</feature>
<reference evidence="2 3" key="1">
    <citation type="journal article" date="2009" name="Nature">
        <title>The Sorghum bicolor genome and the diversification of grasses.</title>
        <authorList>
            <person name="Paterson A.H."/>
            <person name="Bowers J.E."/>
            <person name="Bruggmann R."/>
            <person name="Dubchak I."/>
            <person name="Grimwood J."/>
            <person name="Gundlach H."/>
            <person name="Haberer G."/>
            <person name="Hellsten U."/>
            <person name="Mitros T."/>
            <person name="Poliakov A."/>
            <person name="Schmutz J."/>
            <person name="Spannagl M."/>
            <person name="Tang H."/>
            <person name="Wang X."/>
            <person name="Wicker T."/>
            <person name="Bharti A.K."/>
            <person name="Chapman J."/>
            <person name="Feltus F.A."/>
            <person name="Gowik U."/>
            <person name="Grigoriev I.V."/>
            <person name="Lyons E."/>
            <person name="Maher C.A."/>
            <person name="Martis M."/>
            <person name="Narechania A."/>
            <person name="Otillar R.P."/>
            <person name="Penning B.W."/>
            <person name="Salamov A.A."/>
            <person name="Wang Y."/>
            <person name="Zhang L."/>
            <person name="Carpita N.C."/>
            <person name="Freeling M."/>
            <person name="Gingle A.R."/>
            <person name="Hash C.T."/>
            <person name="Keller B."/>
            <person name="Klein P."/>
            <person name="Kresovich S."/>
            <person name="McCann M.C."/>
            <person name="Ming R."/>
            <person name="Peterson D.G."/>
            <person name="Mehboob-ur-Rahman"/>
            <person name="Ware D."/>
            <person name="Westhoff P."/>
            <person name="Mayer K.F."/>
            <person name="Messing J."/>
            <person name="Rokhsar D.S."/>
        </authorList>
    </citation>
    <scope>NUCLEOTIDE SEQUENCE [LARGE SCALE GENOMIC DNA]</scope>
    <source>
        <strain evidence="3">cv. BTx623</strain>
    </source>
</reference>
<dbReference type="AlphaFoldDB" id="A0A1B6Q8Y9"/>
<organism evidence="2 3">
    <name type="scientific">Sorghum bicolor</name>
    <name type="common">Sorghum</name>
    <name type="synonym">Sorghum vulgare</name>
    <dbReference type="NCBI Taxonomy" id="4558"/>
    <lineage>
        <taxon>Eukaryota</taxon>
        <taxon>Viridiplantae</taxon>
        <taxon>Streptophyta</taxon>
        <taxon>Embryophyta</taxon>
        <taxon>Tracheophyta</taxon>
        <taxon>Spermatophyta</taxon>
        <taxon>Magnoliopsida</taxon>
        <taxon>Liliopsida</taxon>
        <taxon>Poales</taxon>
        <taxon>Poaceae</taxon>
        <taxon>PACMAD clade</taxon>
        <taxon>Panicoideae</taxon>
        <taxon>Andropogonodae</taxon>
        <taxon>Andropogoneae</taxon>
        <taxon>Sorghinae</taxon>
        <taxon>Sorghum</taxon>
    </lineage>
</organism>
<keyword evidence="3" id="KW-1185">Reference proteome</keyword>
<protein>
    <submittedName>
        <fullName evidence="2">Uncharacterized protein</fullName>
    </submittedName>
</protein>
<dbReference type="Proteomes" id="UP000000768">
    <property type="component" value="Chromosome 2"/>
</dbReference>
<name>A0A1B6Q8Y9_SORBI</name>
<evidence type="ECO:0000256" key="1">
    <source>
        <dbReference type="SAM" id="MobiDB-lite"/>
    </source>
</evidence>
<dbReference type="OMA" id="MADGDEW"/>
<dbReference type="Gramene" id="KXG34370">
    <property type="protein sequence ID" value="KXG34370"/>
    <property type="gene ID" value="SORBI_3002G029200"/>
</dbReference>
<proteinExistence type="predicted"/>
<evidence type="ECO:0000313" key="2">
    <source>
        <dbReference type="EMBL" id="KXG34370.1"/>
    </source>
</evidence>
<accession>A0A1B6Q8Y9</accession>
<sequence length="375" mass="40026">MSSSKKVQDNMCGISDGGEDWIYLLSQHDAMEDAEAQQQAVAATATANTAGEENKSNGNGNDDDKAAAAQEDEVEFKKQLRELEEECPPWSRSTPEQVESFDKAHLAWIAASRRADEERDGGRHDKEEALRTYTEACRAALRTYTEACREALRTYTAASQRAQAKIDAAVYDQLKADNDYFAKVDAAAASASANTGGGDDVVVENPYYDRYNSSNDDDTYPYYRGYAGAGGSGPTASSLGLGSGYDYDRRYGYGGFPGAYGGPATRSSGYDYGGFPDAYGPATTGSSGYGYGGYGGGNYPYVPGYKTAVYQLAPPPALNASLYPVSPPLPPYVYPAVALAPNAYVPPAVHPDFSGYPARADEAVAPTTQPPLSFF</sequence>
<evidence type="ECO:0000313" key="3">
    <source>
        <dbReference type="Proteomes" id="UP000000768"/>
    </source>
</evidence>